<evidence type="ECO:0000313" key="3">
    <source>
        <dbReference type="Proteomes" id="UP000005104"/>
    </source>
</evidence>
<dbReference type="STRING" id="768710.DesyoDRAFT_1997"/>
<dbReference type="eggNOG" id="COG0456">
    <property type="taxonomic scope" value="Bacteria"/>
</dbReference>
<evidence type="ECO:0000259" key="1">
    <source>
        <dbReference type="PROSITE" id="PS51186"/>
    </source>
</evidence>
<reference evidence="2 3" key="1">
    <citation type="submission" date="2011-11" db="EMBL/GenBank/DDBJ databases">
        <title>The Noncontiguous Finished genome of Desulfosporosinus youngiae DSM 17734.</title>
        <authorList>
            <consortium name="US DOE Joint Genome Institute (JGI-PGF)"/>
            <person name="Lucas S."/>
            <person name="Han J."/>
            <person name="Lapidus A."/>
            <person name="Cheng J.-F."/>
            <person name="Goodwin L."/>
            <person name="Pitluck S."/>
            <person name="Peters L."/>
            <person name="Ovchinnikova G."/>
            <person name="Lu M."/>
            <person name="Land M.L."/>
            <person name="Hauser L."/>
            <person name="Pester M."/>
            <person name="Spring S."/>
            <person name="Ollivier B."/>
            <person name="Rattei T."/>
            <person name="Klenk H.-P."/>
            <person name="Wagner M."/>
            <person name="Loy A."/>
            <person name="Woyke T.J."/>
        </authorList>
    </citation>
    <scope>NUCLEOTIDE SEQUENCE [LARGE SCALE GENOMIC DNA]</scope>
    <source>
        <strain evidence="2 3">DSM 17734</strain>
    </source>
</reference>
<organism evidence="2 3">
    <name type="scientific">Desulfosporosinus youngiae DSM 17734</name>
    <dbReference type="NCBI Taxonomy" id="768710"/>
    <lineage>
        <taxon>Bacteria</taxon>
        <taxon>Bacillati</taxon>
        <taxon>Bacillota</taxon>
        <taxon>Clostridia</taxon>
        <taxon>Eubacteriales</taxon>
        <taxon>Desulfitobacteriaceae</taxon>
        <taxon>Desulfosporosinus</taxon>
    </lineage>
</organism>
<protein>
    <submittedName>
        <fullName evidence="2">Putative acetyltransferase</fullName>
    </submittedName>
</protein>
<dbReference type="InterPro" id="IPR000182">
    <property type="entry name" value="GNAT_dom"/>
</dbReference>
<feature type="domain" description="N-acetyltransferase" evidence="1">
    <location>
        <begin position="7"/>
        <end position="165"/>
    </location>
</feature>
<dbReference type="AlphaFoldDB" id="H5Y3J1"/>
<dbReference type="PROSITE" id="PS51186">
    <property type="entry name" value="GNAT"/>
    <property type="match status" value="1"/>
</dbReference>
<dbReference type="RefSeq" id="WP_007782380.1">
    <property type="nucleotide sequence ID" value="NZ_CM001441.1"/>
</dbReference>
<keyword evidence="3" id="KW-1185">Reference proteome</keyword>
<dbReference type="Gene3D" id="3.40.630.30">
    <property type="match status" value="1"/>
</dbReference>
<dbReference type="CDD" id="cd04301">
    <property type="entry name" value="NAT_SF"/>
    <property type="match status" value="1"/>
</dbReference>
<dbReference type="InterPro" id="IPR016181">
    <property type="entry name" value="Acyl_CoA_acyltransferase"/>
</dbReference>
<gene>
    <name evidence="2" type="ORF">DesyoDRAFT_1997</name>
</gene>
<keyword evidence="2" id="KW-0808">Transferase</keyword>
<accession>H5Y3J1</accession>
<dbReference type="Proteomes" id="UP000005104">
    <property type="component" value="Chromosome"/>
</dbReference>
<dbReference type="Pfam" id="PF00583">
    <property type="entry name" value="Acetyltransf_1"/>
    <property type="match status" value="1"/>
</dbReference>
<name>H5Y3J1_9FIRM</name>
<sequence length="165" mass="18804">MGKTVKIAVRPAEDCENDILTNLSFAAKRYWNYPEAYFDIWKTELTITSNYIKDNYVYVAEVAGQIVGYFSMVEVQEDFLVGEILLRKGFWLEHIFILPEFIGLGIGTQLIGAAKNICVKENIHCLSILSDPYATGFYKKVGAKYRNEILSNIKGRTVSLFELKI</sequence>
<evidence type="ECO:0000313" key="2">
    <source>
        <dbReference type="EMBL" id="EHQ89100.1"/>
    </source>
</evidence>
<dbReference type="EMBL" id="CM001441">
    <property type="protein sequence ID" value="EHQ89100.1"/>
    <property type="molecule type" value="Genomic_DNA"/>
</dbReference>
<dbReference type="GO" id="GO:0016747">
    <property type="term" value="F:acyltransferase activity, transferring groups other than amino-acyl groups"/>
    <property type="evidence" value="ECO:0007669"/>
    <property type="project" value="InterPro"/>
</dbReference>
<dbReference type="HOGENOM" id="CLU_116318_1_0_9"/>
<dbReference type="SUPFAM" id="SSF55729">
    <property type="entry name" value="Acyl-CoA N-acyltransferases (Nat)"/>
    <property type="match status" value="1"/>
</dbReference>
<proteinExistence type="predicted"/>